<dbReference type="EMBL" id="GL349489">
    <property type="protein sequence ID" value="KNC54399.1"/>
    <property type="molecule type" value="Genomic_DNA"/>
</dbReference>
<name>A0A0L0DQ16_THETB</name>
<dbReference type="eggNOG" id="KOG1399">
    <property type="taxonomic scope" value="Eukaryota"/>
</dbReference>
<protein>
    <submittedName>
        <fullName evidence="9">Flavin-containing monooxygenase FMO GS-OX3</fullName>
    </submittedName>
</protein>
<evidence type="ECO:0000256" key="5">
    <source>
        <dbReference type="ARBA" id="ARBA00022857"/>
    </source>
</evidence>
<evidence type="ECO:0000313" key="9">
    <source>
        <dbReference type="EMBL" id="KNC54399.1"/>
    </source>
</evidence>
<keyword evidence="3" id="KW-0285">Flavoprotein</keyword>
<dbReference type="OrthoDB" id="66881at2759"/>
<dbReference type="GO" id="GO:0004499">
    <property type="term" value="F:N,N-dimethylaniline monooxygenase activity"/>
    <property type="evidence" value="ECO:0007669"/>
    <property type="project" value="InterPro"/>
</dbReference>
<dbReference type="SUPFAM" id="SSF51905">
    <property type="entry name" value="FAD/NAD(P)-binding domain"/>
    <property type="match status" value="2"/>
</dbReference>
<keyword evidence="6" id="KW-0560">Oxidoreductase</keyword>
<keyword evidence="10" id="KW-1185">Reference proteome</keyword>
<dbReference type="FunFam" id="3.50.50.60:FF:000138">
    <property type="entry name" value="Flavin-containing monooxygenase"/>
    <property type="match status" value="1"/>
</dbReference>
<evidence type="ECO:0000256" key="3">
    <source>
        <dbReference type="ARBA" id="ARBA00022630"/>
    </source>
</evidence>
<dbReference type="OMA" id="VMIKEVN"/>
<comment type="similarity">
    <text evidence="2">Belongs to the FMO family.</text>
</comment>
<accession>A0A0L0DQ16</accession>
<dbReference type="PANTHER" id="PTHR23023">
    <property type="entry name" value="DIMETHYLANILINE MONOOXYGENASE"/>
    <property type="match status" value="1"/>
</dbReference>
<reference evidence="9 10" key="1">
    <citation type="submission" date="2010-05" db="EMBL/GenBank/DDBJ databases">
        <title>The Genome Sequence of Thecamonas trahens ATCC 50062.</title>
        <authorList>
            <consortium name="The Broad Institute Genome Sequencing Platform"/>
            <person name="Russ C."/>
            <person name="Cuomo C."/>
            <person name="Shea T."/>
            <person name="Young S.K."/>
            <person name="Zeng Q."/>
            <person name="Koehrsen M."/>
            <person name="Haas B."/>
            <person name="Borodovsky M."/>
            <person name="Guigo R."/>
            <person name="Alvarado L."/>
            <person name="Berlin A."/>
            <person name="Bochicchio J."/>
            <person name="Borenstein D."/>
            <person name="Chapman S."/>
            <person name="Chen Z."/>
            <person name="Freedman E."/>
            <person name="Gellesch M."/>
            <person name="Goldberg J."/>
            <person name="Griggs A."/>
            <person name="Gujja S."/>
            <person name="Heilman E."/>
            <person name="Heiman D."/>
            <person name="Hepburn T."/>
            <person name="Howarth C."/>
            <person name="Jen D."/>
            <person name="Larson L."/>
            <person name="Mehta T."/>
            <person name="Park D."/>
            <person name="Pearson M."/>
            <person name="Roberts A."/>
            <person name="Saif S."/>
            <person name="Shenoy N."/>
            <person name="Sisk P."/>
            <person name="Stolte C."/>
            <person name="Sykes S."/>
            <person name="Thomson T."/>
            <person name="Walk T."/>
            <person name="White J."/>
            <person name="Yandava C."/>
            <person name="Burger G."/>
            <person name="Gray M.W."/>
            <person name="Holland P.W.H."/>
            <person name="King N."/>
            <person name="Lang F.B.F."/>
            <person name="Roger A.J."/>
            <person name="Ruiz-Trillo I."/>
            <person name="Lander E."/>
            <person name="Nusbaum C."/>
        </authorList>
    </citation>
    <scope>NUCLEOTIDE SEQUENCE [LARGE SCALE GENOMIC DNA]</scope>
    <source>
        <strain evidence="9 10">ATCC 50062</strain>
    </source>
</reference>
<dbReference type="InterPro" id="IPR000960">
    <property type="entry name" value="Flavin_mOase"/>
</dbReference>
<evidence type="ECO:0000256" key="6">
    <source>
        <dbReference type="ARBA" id="ARBA00023002"/>
    </source>
</evidence>
<dbReference type="AlphaFoldDB" id="A0A0L0DQ16"/>
<dbReference type="InterPro" id="IPR050346">
    <property type="entry name" value="FMO-like"/>
</dbReference>
<sequence length="435" mass="47533">MMRVGVIGAGAAGLAVVRALTGPEVTGAAVKVVAWEQAPQVGGTWVFDPEPIEARQGTELITGSALYASLRTNLPKEVMAFDEMAFPDEAPSFMHHTEVGAYLESYADRFGLLEHVQTCTRVEDAVFDVEAGVWRVTTLKRESGEAESQIETEVDALVVATGHFSEPKWPTEVAWERFRGRVIHSHTYRSPEAWAGSRVLVLGAGPSGIDIARELATVAKTVILSHRRASEPGAGAQLADSVRLPGVIEAPVLRGFSDDGRAAAFDDGLVAEIDAVVVCTGYRYVFPFLRRSDRASSVTVIDEARVEPLYEHLWHTHLGEKLAFVGIPFKVIPFPLFEVQARWIAAVVAGRVTLPDPLARAEAAAAQDRKRAARGVHARYTHRLEEWDAYCARVAGVTGHEWSPHRKAIYDDVAAQRAADPEGYRDVEYSSWVTA</sequence>
<dbReference type="Proteomes" id="UP000054408">
    <property type="component" value="Unassembled WGS sequence"/>
</dbReference>
<evidence type="ECO:0000256" key="4">
    <source>
        <dbReference type="ARBA" id="ARBA00022827"/>
    </source>
</evidence>
<keyword evidence="7 9" id="KW-0503">Monooxygenase</keyword>
<dbReference type="PIRSF" id="PIRSF000332">
    <property type="entry name" value="FMO"/>
    <property type="match status" value="1"/>
</dbReference>
<feature type="chain" id="PRO_5005537733" evidence="8">
    <location>
        <begin position="20"/>
        <end position="435"/>
    </location>
</feature>
<gene>
    <name evidence="9" type="ORF">AMSG_10122</name>
</gene>
<keyword evidence="8" id="KW-0732">Signal</keyword>
<dbReference type="GO" id="GO:0050660">
    <property type="term" value="F:flavin adenine dinucleotide binding"/>
    <property type="evidence" value="ECO:0007669"/>
    <property type="project" value="InterPro"/>
</dbReference>
<dbReference type="RefSeq" id="XP_013753697.1">
    <property type="nucleotide sequence ID" value="XM_013898243.1"/>
</dbReference>
<dbReference type="PRINTS" id="PR00370">
    <property type="entry name" value="FMOXYGENASE"/>
</dbReference>
<proteinExistence type="inferred from homology"/>
<evidence type="ECO:0000256" key="2">
    <source>
        <dbReference type="ARBA" id="ARBA00009183"/>
    </source>
</evidence>
<comment type="cofactor">
    <cofactor evidence="1">
        <name>FAD</name>
        <dbReference type="ChEBI" id="CHEBI:57692"/>
    </cofactor>
</comment>
<dbReference type="GO" id="GO:0050661">
    <property type="term" value="F:NADP binding"/>
    <property type="evidence" value="ECO:0007669"/>
    <property type="project" value="InterPro"/>
</dbReference>
<dbReference type="Gene3D" id="3.50.50.60">
    <property type="entry name" value="FAD/NAD(P)-binding domain"/>
    <property type="match status" value="2"/>
</dbReference>
<evidence type="ECO:0000313" key="10">
    <source>
        <dbReference type="Proteomes" id="UP000054408"/>
    </source>
</evidence>
<organism evidence="9 10">
    <name type="scientific">Thecamonas trahens ATCC 50062</name>
    <dbReference type="NCBI Taxonomy" id="461836"/>
    <lineage>
        <taxon>Eukaryota</taxon>
        <taxon>Apusozoa</taxon>
        <taxon>Apusomonadida</taxon>
        <taxon>Apusomonadidae</taxon>
        <taxon>Thecamonas</taxon>
    </lineage>
</organism>
<feature type="signal peptide" evidence="8">
    <location>
        <begin position="1"/>
        <end position="19"/>
    </location>
</feature>
<keyword evidence="5" id="KW-0521">NADP</keyword>
<evidence type="ECO:0000256" key="7">
    <source>
        <dbReference type="ARBA" id="ARBA00023033"/>
    </source>
</evidence>
<dbReference type="STRING" id="461836.A0A0L0DQ16"/>
<dbReference type="GeneID" id="25568424"/>
<evidence type="ECO:0000256" key="1">
    <source>
        <dbReference type="ARBA" id="ARBA00001974"/>
    </source>
</evidence>
<dbReference type="Pfam" id="PF00743">
    <property type="entry name" value="FMO-like"/>
    <property type="match status" value="2"/>
</dbReference>
<keyword evidence="4" id="KW-0274">FAD</keyword>
<dbReference type="InterPro" id="IPR036188">
    <property type="entry name" value="FAD/NAD-bd_sf"/>
</dbReference>
<dbReference type="InterPro" id="IPR020946">
    <property type="entry name" value="Flavin_mOase-like"/>
</dbReference>
<evidence type="ECO:0000256" key="8">
    <source>
        <dbReference type="SAM" id="SignalP"/>
    </source>
</evidence>